<keyword evidence="1" id="KW-0732">Signal</keyword>
<dbReference type="AlphaFoldDB" id="A0A4V2SLJ9"/>
<protein>
    <recommendedName>
        <fullName evidence="4">Cell-wall binding lipoprotein</fullName>
    </recommendedName>
</protein>
<reference evidence="2 3" key="1">
    <citation type="submission" date="2019-03" db="EMBL/GenBank/DDBJ databases">
        <title>Genomic Encyclopedia of Type Strains, Phase IV (KMG-IV): sequencing the most valuable type-strain genomes for metagenomic binning, comparative biology and taxonomic classification.</title>
        <authorList>
            <person name="Goeker M."/>
        </authorList>
    </citation>
    <scope>NUCLEOTIDE SEQUENCE [LARGE SCALE GENOMIC DNA]</scope>
    <source>
        <strain evidence="2 3">DSM 19377</strain>
    </source>
</reference>
<evidence type="ECO:0000256" key="1">
    <source>
        <dbReference type="SAM" id="SignalP"/>
    </source>
</evidence>
<organism evidence="2 3">
    <name type="scientific">Scopulibacillus darangshiensis</name>
    <dbReference type="NCBI Taxonomy" id="442528"/>
    <lineage>
        <taxon>Bacteria</taxon>
        <taxon>Bacillati</taxon>
        <taxon>Bacillota</taxon>
        <taxon>Bacilli</taxon>
        <taxon>Bacillales</taxon>
        <taxon>Sporolactobacillaceae</taxon>
        <taxon>Scopulibacillus</taxon>
    </lineage>
</organism>
<dbReference type="RefSeq" id="WP_132747242.1">
    <property type="nucleotide sequence ID" value="NZ_SLXK01000029.1"/>
</dbReference>
<sequence length="180" mass="20990">MKRLIFSTTLLMLFLLSACSSKTADELVKYNNEDLQVINKETKQMYAMYQEFQTIDDPKKQFQYMDEKLLPLMKKMSKKTNDIQKNLETEDVRNLNAIMNKEFDTMVDLYEKQAGVLKLLIPPVSEEEQNQAEEIYKDVQKLSKKSDDMGEKYSDKLRDLADKYDVSKGLKPNSVPIPPQ</sequence>
<evidence type="ECO:0008006" key="4">
    <source>
        <dbReference type="Google" id="ProtNLM"/>
    </source>
</evidence>
<proteinExistence type="predicted"/>
<evidence type="ECO:0000313" key="2">
    <source>
        <dbReference type="EMBL" id="TCP23726.1"/>
    </source>
</evidence>
<dbReference type="PROSITE" id="PS51257">
    <property type="entry name" value="PROKAR_LIPOPROTEIN"/>
    <property type="match status" value="1"/>
</dbReference>
<feature type="signal peptide" evidence="1">
    <location>
        <begin position="1"/>
        <end position="24"/>
    </location>
</feature>
<dbReference type="OrthoDB" id="2452601at2"/>
<accession>A0A4V2SLJ9</accession>
<dbReference type="Proteomes" id="UP000295416">
    <property type="component" value="Unassembled WGS sequence"/>
</dbReference>
<comment type="caution">
    <text evidence="2">The sequence shown here is derived from an EMBL/GenBank/DDBJ whole genome shotgun (WGS) entry which is preliminary data.</text>
</comment>
<gene>
    <name evidence="2" type="ORF">EV207_1293</name>
</gene>
<keyword evidence="3" id="KW-1185">Reference proteome</keyword>
<name>A0A4V2SLJ9_9BACL</name>
<dbReference type="EMBL" id="SLXK01000029">
    <property type="protein sequence ID" value="TCP23726.1"/>
    <property type="molecule type" value="Genomic_DNA"/>
</dbReference>
<evidence type="ECO:0000313" key="3">
    <source>
        <dbReference type="Proteomes" id="UP000295416"/>
    </source>
</evidence>
<feature type="chain" id="PRO_5020808752" description="Cell-wall binding lipoprotein" evidence="1">
    <location>
        <begin position="25"/>
        <end position="180"/>
    </location>
</feature>